<evidence type="ECO:0008006" key="4">
    <source>
        <dbReference type="Google" id="ProtNLM"/>
    </source>
</evidence>
<dbReference type="VEuPathDB" id="FungiDB:RhiirFUN_007256"/>
<organism evidence="2 3">
    <name type="scientific">Rhizophagus irregularis (strain DAOM 181602 / DAOM 197198 / MUCL 43194)</name>
    <name type="common">Arbuscular mycorrhizal fungus</name>
    <name type="synonym">Glomus intraradices</name>
    <dbReference type="NCBI Taxonomy" id="747089"/>
    <lineage>
        <taxon>Eukaryota</taxon>
        <taxon>Fungi</taxon>
        <taxon>Fungi incertae sedis</taxon>
        <taxon>Mucoromycota</taxon>
        <taxon>Glomeromycotina</taxon>
        <taxon>Glomeromycetes</taxon>
        <taxon>Glomerales</taxon>
        <taxon>Glomeraceae</taxon>
        <taxon>Rhizophagus</taxon>
    </lineage>
</organism>
<keyword evidence="3" id="KW-1185">Reference proteome</keyword>
<reference evidence="2 3" key="2">
    <citation type="journal article" date="2018" name="New Phytol.">
        <title>High intraspecific genome diversity in the model arbuscular mycorrhizal symbiont Rhizophagus irregularis.</title>
        <authorList>
            <person name="Chen E.C.H."/>
            <person name="Morin E."/>
            <person name="Beaudet D."/>
            <person name="Noel J."/>
            <person name="Yildirir G."/>
            <person name="Ndikumana S."/>
            <person name="Charron P."/>
            <person name="St-Onge C."/>
            <person name="Giorgi J."/>
            <person name="Kruger M."/>
            <person name="Marton T."/>
            <person name="Ropars J."/>
            <person name="Grigoriev I.V."/>
            <person name="Hainaut M."/>
            <person name="Henrissat B."/>
            <person name="Roux C."/>
            <person name="Martin F."/>
            <person name="Corradi N."/>
        </authorList>
    </citation>
    <scope>NUCLEOTIDE SEQUENCE [LARGE SCALE GENOMIC DNA]</scope>
    <source>
        <strain evidence="2 3">DAOM 197198</strain>
    </source>
</reference>
<feature type="region of interest" description="Disordered" evidence="1">
    <location>
        <begin position="72"/>
        <end position="119"/>
    </location>
</feature>
<dbReference type="AlphaFoldDB" id="A0A2P4P9E1"/>
<evidence type="ECO:0000313" key="3">
    <source>
        <dbReference type="Proteomes" id="UP000018888"/>
    </source>
</evidence>
<dbReference type="EMBL" id="AUPC02000318">
    <property type="protein sequence ID" value="POG61995.1"/>
    <property type="molecule type" value="Genomic_DNA"/>
</dbReference>
<evidence type="ECO:0000256" key="1">
    <source>
        <dbReference type="SAM" id="MobiDB-lite"/>
    </source>
</evidence>
<evidence type="ECO:0000313" key="2">
    <source>
        <dbReference type="EMBL" id="POG61995.1"/>
    </source>
</evidence>
<gene>
    <name evidence="2" type="ORF">GLOIN_2v1785921</name>
</gene>
<feature type="compositionally biased region" description="Basic and acidic residues" evidence="1">
    <location>
        <begin position="84"/>
        <end position="111"/>
    </location>
</feature>
<name>A0A2P4P9E1_RHIID</name>
<dbReference type="InterPro" id="IPR041078">
    <property type="entry name" value="Plavaka"/>
</dbReference>
<sequence length="852" mass="100409">MVPESLNSVTLITIRKFSRKCWRYMDLYRKAFNNNVWNIEGFGQNEEIITTEFAANYQTEDYQTEDYHAVCDADNDHDEDNGDDSEKNDNIEDNTDDGKNTKSLSEHDESVRSQNNKSTLSSEDFCGVKFMTIVTQYHLSDAAADSVLHLLKKYCNNPLSESTRKGRTFMDNVNIKGLRFKEKSLITFEGKLYKLQYRPIFDAIKSLVSNADLNKDFLFDYNETMGTWSSDWWRERQMPFSKILAIMIYIDETTLDTLGRKSEYPIFLTLGNIPNSRRNSPDAKVLVRFLLHLTTRDSKLRNLKEFKQVQRDIQHRALKYLLSPLLNENGIYLAIDGKVEHFTAYLSTVLADMLEAQSICCTYKSYCTRYPCYKCLTSGKQLNNMNIEQDSIILRNHDNMQEAVFSYDAKEYSIHEYDNFFWNFKIMNIYDATALDHMHLQEIGLFLYILDYTRDMLKLQCGYQQGVKFTGGEMRDVMKIIMFVLDELYDESDYMKNVNDNSLSTISCKTLIKCYVKFIKMYITSRKRQFNEDDLKRFKNEIIDWSNDFVNIFKQFSPSNLQLPKLHMWRYHTIHTIRRYGALNGLTTETYETLHKNWVKTPYRISNKKDEHTLDQMLKTIRRQIITSITKKPLKLRSNSMKSLLWKLQIGEIYDLQQKLEHDENIDNLCIEGIKHLISCLDVYLDDVSNASASDNIYLKIYANGTLENGEIIYAVSKFHGYARFSDVAITMDNIDYLTDDGLCYGKILMLVEVSLFPNHPPLSLALIHWYDYYSKRFPIMYEYPHMKFVNHYDLIPFDSIAGLAYVVKRFDYENEYFDLKIRILKDFFLEILKDPVIYRILKDFYNLSKDF</sequence>
<proteinExistence type="predicted"/>
<feature type="compositionally biased region" description="Acidic residues" evidence="1">
    <location>
        <begin position="73"/>
        <end position="83"/>
    </location>
</feature>
<dbReference type="Proteomes" id="UP000018888">
    <property type="component" value="Unassembled WGS sequence"/>
</dbReference>
<reference evidence="2 3" key="1">
    <citation type="journal article" date="2013" name="Proc. Natl. Acad. Sci. U.S.A.">
        <title>Genome of an arbuscular mycorrhizal fungus provides insight into the oldest plant symbiosis.</title>
        <authorList>
            <person name="Tisserant E."/>
            <person name="Malbreil M."/>
            <person name="Kuo A."/>
            <person name="Kohler A."/>
            <person name="Symeonidi A."/>
            <person name="Balestrini R."/>
            <person name="Charron P."/>
            <person name="Duensing N."/>
            <person name="Frei Dit Frey N."/>
            <person name="Gianinazzi-Pearson V."/>
            <person name="Gilbert L.B."/>
            <person name="Handa Y."/>
            <person name="Herr J.R."/>
            <person name="Hijri M."/>
            <person name="Koul R."/>
            <person name="Kawaguchi M."/>
            <person name="Krajinski F."/>
            <person name="Lammers P.J."/>
            <person name="Masclaux F.G."/>
            <person name="Murat C."/>
            <person name="Morin E."/>
            <person name="Ndikumana S."/>
            <person name="Pagni M."/>
            <person name="Petitpierre D."/>
            <person name="Requena N."/>
            <person name="Rosikiewicz P."/>
            <person name="Riley R."/>
            <person name="Saito K."/>
            <person name="San Clemente H."/>
            <person name="Shapiro H."/>
            <person name="van Tuinen D."/>
            <person name="Becard G."/>
            <person name="Bonfante P."/>
            <person name="Paszkowski U."/>
            <person name="Shachar-Hill Y.Y."/>
            <person name="Tuskan G.A."/>
            <person name="Young P.W."/>
            <person name="Sanders I.R."/>
            <person name="Henrissat B."/>
            <person name="Rensing S.A."/>
            <person name="Grigoriev I.V."/>
            <person name="Corradi N."/>
            <person name="Roux C."/>
            <person name="Martin F."/>
        </authorList>
    </citation>
    <scope>NUCLEOTIDE SEQUENCE [LARGE SCALE GENOMIC DNA]</scope>
    <source>
        <strain evidence="2 3">DAOM 197198</strain>
    </source>
</reference>
<dbReference type="Pfam" id="PF18759">
    <property type="entry name" value="Plavaka"/>
    <property type="match status" value="1"/>
</dbReference>
<comment type="caution">
    <text evidence="2">The sequence shown here is derived from an EMBL/GenBank/DDBJ whole genome shotgun (WGS) entry which is preliminary data.</text>
</comment>
<accession>A0A2P4P9E1</accession>
<protein>
    <recommendedName>
        <fullName evidence="4">Zn-finger domain-containing protein</fullName>
    </recommendedName>
</protein>